<organism evidence="4 5">
    <name type="scientific">Paenalkalicoccus suaedae</name>
    <dbReference type="NCBI Taxonomy" id="2592382"/>
    <lineage>
        <taxon>Bacteria</taxon>
        <taxon>Bacillati</taxon>
        <taxon>Bacillota</taxon>
        <taxon>Bacilli</taxon>
        <taxon>Bacillales</taxon>
        <taxon>Bacillaceae</taxon>
        <taxon>Paenalkalicoccus</taxon>
    </lineage>
</organism>
<dbReference type="EMBL" id="CP041372">
    <property type="protein sequence ID" value="QKS71270.1"/>
    <property type="molecule type" value="Genomic_DNA"/>
</dbReference>
<evidence type="ECO:0000256" key="3">
    <source>
        <dbReference type="RuleBase" id="RU000363"/>
    </source>
</evidence>
<dbReference type="RefSeq" id="WP_176009305.1">
    <property type="nucleotide sequence ID" value="NZ_CP041372.2"/>
</dbReference>
<dbReference type="Gene3D" id="3.40.50.720">
    <property type="entry name" value="NAD(P)-binding Rossmann-like Domain"/>
    <property type="match status" value="1"/>
</dbReference>
<name>A0A859FEH1_9BACI</name>
<dbReference type="InterPro" id="IPR036291">
    <property type="entry name" value="NAD(P)-bd_dom_sf"/>
</dbReference>
<dbReference type="Pfam" id="PF00106">
    <property type="entry name" value="adh_short"/>
    <property type="match status" value="1"/>
</dbReference>
<keyword evidence="5" id="KW-1185">Reference proteome</keyword>
<dbReference type="SUPFAM" id="SSF51735">
    <property type="entry name" value="NAD(P)-binding Rossmann-fold domains"/>
    <property type="match status" value="1"/>
</dbReference>
<dbReference type="Proteomes" id="UP000318138">
    <property type="component" value="Chromosome"/>
</dbReference>
<evidence type="ECO:0000256" key="2">
    <source>
        <dbReference type="ARBA" id="ARBA00023002"/>
    </source>
</evidence>
<protein>
    <submittedName>
        <fullName evidence="4">SDR family oxidoreductase</fullName>
    </submittedName>
</protein>
<proteinExistence type="inferred from homology"/>
<comment type="similarity">
    <text evidence="1 3">Belongs to the short-chain dehydrogenases/reductases (SDR) family.</text>
</comment>
<dbReference type="KEGG" id="psua:FLK61_31670"/>
<gene>
    <name evidence="4" type="ORF">FLK61_31670</name>
</gene>
<dbReference type="PANTHER" id="PTHR43976">
    <property type="entry name" value="SHORT CHAIN DEHYDROGENASE"/>
    <property type="match status" value="1"/>
</dbReference>
<dbReference type="GO" id="GO:0016491">
    <property type="term" value="F:oxidoreductase activity"/>
    <property type="evidence" value="ECO:0007669"/>
    <property type="project" value="UniProtKB-KW"/>
</dbReference>
<dbReference type="PRINTS" id="PR00081">
    <property type="entry name" value="GDHRDH"/>
</dbReference>
<dbReference type="CDD" id="cd05233">
    <property type="entry name" value="SDR_c"/>
    <property type="match status" value="1"/>
</dbReference>
<dbReference type="InterPro" id="IPR002347">
    <property type="entry name" value="SDR_fam"/>
</dbReference>
<evidence type="ECO:0000313" key="5">
    <source>
        <dbReference type="Proteomes" id="UP000318138"/>
    </source>
</evidence>
<dbReference type="PRINTS" id="PR00080">
    <property type="entry name" value="SDRFAMILY"/>
</dbReference>
<evidence type="ECO:0000313" key="4">
    <source>
        <dbReference type="EMBL" id="QKS71270.1"/>
    </source>
</evidence>
<evidence type="ECO:0000256" key="1">
    <source>
        <dbReference type="ARBA" id="ARBA00006484"/>
    </source>
</evidence>
<dbReference type="InterPro" id="IPR051911">
    <property type="entry name" value="SDR_oxidoreductase"/>
</dbReference>
<dbReference type="PANTHER" id="PTHR43976:SF16">
    <property type="entry name" value="SHORT-CHAIN DEHYDROGENASE_REDUCTASE FAMILY PROTEIN"/>
    <property type="match status" value="1"/>
</dbReference>
<sequence length="220" mass="23929">MQKIVVITGARGIAADVIERMIKKEYKVIAITKTDAASIPSSCSRYVADITDEAKVKEVLHQIDQEFGRIDALINNAGVGHWKTVEDMTSEEFDDQMQTNVKGVFLMSKYAIPLLRKSSQGHIIHVASDLSYTSRPKASAYCASKWALLGFAGSLKLELAEDGIAVSTVAPGLVQTDFGGVPKEKKEHGLLPEEVGAYIDLLVEANGTSQEIIIRPKPLT</sequence>
<keyword evidence="2" id="KW-0560">Oxidoreductase</keyword>
<dbReference type="AlphaFoldDB" id="A0A859FEH1"/>
<reference evidence="5" key="1">
    <citation type="submission" date="2019-07" db="EMBL/GenBank/DDBJ databases">
        <title>Bacillus alkalisoli sp. nov. isolated from saline soil.</title>
        <authorList>
            <person name="Sun J.-Q."/>
            <person name="Xu L."/>
        </authorList>
    </citation>
    <scope>NUCLEOTIDE SEQUENCE [LARGE SCALE GENOMIC DNA]</scope>
    <source>
        <strain evidence="5">M4U3P1</strain>
    </source>
</reference>
<accession>A0A859FEH1</accession>